<keyword evidence="1" id="KW-0812">Transmembrane</keyword>
<gene>
    <name evidence="2" type="ORF">METZ01_LOCUS416669</name>
</gene>
<feature type="transmembrane region" description="Helical" evidence="1">
    <location>
        <begin position="134"/>
        <end position="155"/>
    </location>
</feature>
<reference evidence="2" key="1">
    <citation type="submission" date="2018-05" db="EMBL/GenBank/DDBJ databases">
        <authorList>
            <person name="Lanie J.A."/>
            <person name="Ng W.-L."/>
            <person name="Kazmierczak K.M."/>
            <person name="Andrzejewski T.M."/>
            <person name="Davidsen T.M."/>
            <person name="Wayne K.J."/>
            <person name="Tettelin H."/>
            <person name="Glass J.I."/>
            <person name="Rusch D."/>
            <person name="Podicherti R."/>
            <person name="Tsui H.-C.T."/>
            <person name="Winkler M.E."/>
        </authorList>
    </citation>
    <scope>NUCLEOTIDE SEQUENCE</scope>
</reference>
<proteinExistence type="predicted"/>
<feature type="transmembrane region" description="Helical" evidence="1">
    <location>
        <begin position="192"/>
        <end position="210"/>
    </location>
</feature>
<keyword evidence="1" id="KW-0472">Membrane</keyword>
<dbReference type="PANTHER" id="PTHR38434:SF1">
    <property type="entry name" value="BLL2549 PROTEIN"/>
    <property type="match status" value="1"/>
</dbReference>
<feature type="transmembrane region" description="Helical" evidence="1">
    <location>
        <begin position="26"/>
        <end position="45"/>
    </location>
</feature>
<feature type="transmembrane region" description="Helical" evidence="1">
    <location>
        <begin position="95"/>
        <end position="114"/>
    </location>
</feature>
<protein>
    <recommendedName>
        <fullName evidence="3">DUF2339 domain-containing protein</fullName>
    </recommendedName>
</protein>
<dbReference type="InterPro" id="IPR019286">
    <property type="entry name" value="DUF2339_TM"/>
</dbReference>
<name>A0A382WZN5_9ZZZZ</name>
<dbReference type="PANTHER" id="PTHR38434">
    <property type="entry name" value="BLL2549 PROTEIN"/>
    <property type="match status" value="1"/>
</dbReference>
<evidence type="ECO:0000256" key="1">
    <source>
        <dbReference type="SAM" id="Phobius"/>
    </source>
</evidence>
<evidence type="ECO:0000313" key="2">
    <source>
        <dbReference type="EMBL" id="SVD63815.1"/>
    </source>
</evidence>
<organism evidence="2">
    <name type="scientific">marine metagenome</name>
    <dbReference type="NCBI Taxonomy" id="408172"/>
    <lineage>
        <taxon>unclassified sequences</taxon>
        <taxon>metagenomes</taxon>
        <taxon>ecological metagenomes</taxon>
    </lineage>
</organism>
<sequence>AGAAALGLLLHGYRNRRWPVSGAPHLYLVTVAGGLVAALSVWFLFATALDGSARPLPFIPLANPVDVAQLGFILAVFFWFRALARSSKNPFRNSVHLRALPILLLFIWFNGLLARVTHHLLGVRFRFDDLWESVALQVAYSLSWAVIGLYLTVWANRRNHRTVWITGATLLGLVVIKLFLVDLRELSTGPKIGTFLVVGLLLLIVGYQAPVPPGNKEEEKEEE</sequence>
<feature type="transmembrane region" description="Helical" evidence="1">
    <location>
        <begin position="162"/>
        <end position="180"/>
    </location>
</feature>
<feature type="non-terminal residue" evidence="2">
    <location>
        <position position="1"/>
    </location>
</feature>
<dbReference type="AlphaFoldDB" id="A0A382WZN5"/>
<feature type="transmembrane region" description="Helical" evidence="1">
    <location>
        <begin position="65"/>
        <end position="83"/>
    </location>
</feature>
<dbReference type="EMBL" id="UINC01163482">
    <property type="protein sequence ID" value="SVD63815.1"/>
    <property type="molecule type" value="Genomic_DNA"/>
</dbReference>
<keyword evidence="1" id="KW-1133">Transmembrane helix</keyword>
<dbReference type="Pfam" id="PF10101">
    <property type="entry name" value="DUF2339"/>
    <property type="match status" value="1"/>
</dbReference>
<accession>A0A382WZN5</accession>
<evidence type="ECO:0008006" key="3">
    <source>
        <dbReference type="Google" id="ProtNLM"/>
    </source>
</evidence>